<keyword evidence="4 6" id="KW-0472">Membrane</keyword>
<evidence type="ECO:0000256" key="1">
    <source>
        <dbReference type="ARBA" id="ARBA00004141"/>
    </source>
</evidence>
<reference evidence="8 9" key="1">
    <citation type="submission" date="2019-12" db="EMBL/GenBank/DDBJ databases">
        <title>Nocardia macrotermitis sp. nov. and Nocardia aurantia sp. nov., isolated from the gut of the fungus growing-termite Macrotermes natalensis.</title>
        <authorList>
            <person name="Christine B."/>
            <person name="Rene B."/>
        </authorList>
    </citation>
    <scope>NUCLEOTIDE SEQUENCE [LARGE SCALE GENOMIC DNA]</scope>
    <source>
        <strain evidence="8 9">DSM 102126</strain>
    </source>
</reference>
<dbReference type="InterPro" id="IPR010432">
    <property type="entry name" value="RDD"/>
</dbReference>
<proteinExistence type="predicted"/>
<evidence type="ECO:0000256" key="6">
    <source>
        <dbReference type="SAM" id="Phobius"/>
    </source>
</evidence>
<evidence type="ECO:0000256" key="4">
    <source>
        <dbReference type="ARBA" id="ARBA00023136"/>
    </source>
</evidence>
<dbReference type="OrthoDB" id="9787732at2"/>
<dbReference type="AlphaFoldDB" id="A0A6I4WC55"/>
<dbReference type="Proteomes" id="UP000431901">
    <property type="component" value="Unassembled WGS sequence"/>
</dbReference>
<feature type="domain" description="RDD" evidence="7">
    <location>
        <begin position="17"/>
        <end position="144"/>
    </location>
</feature>
<keyword evidence="9" id="KW-1185">Reference proteome</keyword>
<comment type="subcellular location">
    <subcellularLocation>
        <location evidence="1">Membrane</location>
        <topology evidence="1">Multi-pass membrane protein</topology>
    </subcellularLocation>
</comment>
<organism evidence="8 9">
    <name type="scientific">Actinomadura rayongensis</name>
    <dbReference type="NCBI Taxonomy" id="1429076"/>
    <lineage>
        <taxon>Bacteria</taxon>
        <taxon>Bacillati</taxon>
        <taxon>Actinomycetota</taxon>
        <taxon>Actinomycetes</taxon>
        <taxon>Streptosporangiales</taxon>
        <taxon>Thermomonosporaceae</taxon>
        <taxon>Actinomadura</taxon>
    </lineage>
</organism>
<evidence type="ECO:0000256" key="3">
    <source>
        <dbReference type="ARBA" id="ARBA00022989"/>
    </source>
</evidence>
<dbReference type="EMBL" id="WUTW01000002">
    <property type="protein sequence ID" value="MXQ64624.1"/>
    <property type="molecule type" value="Genomic_DNA"/>
</dbReference>
<evidence type="ECO:0000313" key="8">
    <source>
        <dbReference type="EMBL" id="MXQ64624.1"/>
    </source>
</evidence>
<dbReference type="Pfam" id="PF06271">
    <property type="entry name" value="RDD"/>
    <property type="match status" value="1"/>
</dbReference>
<dbReference type="GO" id="GO:0016020">
    <property type="term" value="C:membrane"/>
    <property type="evidence" value="ECO:0007669"/>
    <property type="project" value="UniProtKB-SubCell"/>
</dbReference>
<name>A0A6I4WC55_9ACTN</name>
<feature type="region of interest" description="Disordered" evidence="5">
    <location>
        <begin position="255"/>
        <end position="361"/>
    </location>
</feature>
<evidence type="ECO:0000256" key="5">
    <source>
        <dbReference type="SAM" id="MobiDB-lite"/>
    </source>
</evidence>
<sequence>MAELVTGEAVALDLRVARLPSRACALFIDLMLQLTLLGLFGNLLGALTSIADPAWGVGVTLATVVLVIVGYPCVMETVTRGRTLGKLALGMRVVASDGGPVRFRQALVRALAGFLEFWTLYGAPALVASLCSRRGRRLGDVFAGTIVIQERASGPAHFGPVAVMPPGLAAWAAGLELSRVPDDLAMTARQYLVRFWELLPEVRDELGARIAGQVGALVSPPPPPGWRPELVLSAVLAERRVRESRRLAAQRAQLRRLRGLSPEPAMAGGPPPYPATPGGPPTGPIPYPTAGGPAPHPTMAGGPAPYPATVGRPPSGPMPYPPPAGGPPTGPMLYPPPAGGPPTGPMPYPPTGGWPPNGPRT</sequence>
<keyword evidence="2 6" id="KW-0812">Transmembrane</keyword>
<feature type="transmembrane region" description="Helical" evidence="6">
    <location>
        <begin position="53"/>
        <end position="74"/>
    </location>
</feature>
<feature type="compositionally biased region" description="Pro residues" evidence="5">
    <location>
        <begin position="314"/>
        <end position="361"/>
    </location>
</feature>
<dbReference type="PANTHER" id="PTHR38480:SF1">
    <property type="entry name" value="SLR0254 PROTEIN"/>
    <property type="match status" value="1"/>
</dbReference>
<feature type="transmembrane region" description="Helical" evidence="6">
    <location>
        <begin position="24"/>
        <end position="47"/>
    </location>
</feature>
<feature type="compositionally biased region" description="Pro residues" evidence="5">
    <location>
        <begin position="269"/>
        <end position="287"/>
    </location>
</feature>
<comment type="caution">
    <text evidence="8">The sequence shown here is derived from an EMBL/GenBank/DDBJ whole genome shotgun (WGS) entry which is preliminary data.</text>
</comment>
<gene>
    <name evidence="8" type="ORF">GQ466_11300</name>
</gene>
<evidence type="ECO:0000313" key="9">
    <source>
        <dbReference type="Proteomes" id="UP000431901"/>
    </source>
</evidence>
<evidence type="ECO:0000256" key="2">
    <source>
        <dbReference type="ARBA" id="ARBA00022692"/>
    </source>
</evidence>
<evidence type="ECO:0000259" key="7">
    <source>
        <dbReference type="Pfam" id="PF06271"/>
    </source>
</evidence>
<protein>
    <submittedName>
        <fullName evidence="8">RDD family protein</fullName>
    </submittedName>
</protein>
<dbReference type="RefSeq" id="WP_161102826.1">
    <property type="nucleotide sequence ID" value="NZ_JBHLYI010000001.1"/>
</dbReference>
<dbReference type="PANTHER" id="PTHR38480">
    <property type="entry name" value="SLR0254 PROTEIN"/>
    <property type="match status" value="1"/>
</dbReference>
<accession>A0A6I4WC55</accession>
<keyword evidence="3 6" id="KW-1133">Transmembrane helix</keyword>